<dbReference type="KEGG" id="psua:FLK61_39260"/>
<evidence type="ECO:0000313" key="11">
    <source>
        <dbReference type="EMBL" id="QKS73337.1"/>
    </source>
</evidence>
<dbReference type="GO" id="GO:0015379">
    <property type="term" value="F:potassium:chloride symporter activity"/>
    <property type="evidence" value="ECO:0007669"/>
    <property type="project" value="InterPro"/>
</dbReference>
<evidence type="ECO:0000256" key="1">
    <source>
        <dbReference type="ARBA" id="ARBA00004651"/>
    </source>
</evidence>
<dbReference type="Pfam" id="PF02386">
    <property type="entry name" value="TrkH"/>
    <property type="match status" value="1"/>
</dbReference>
<evidence type="ECO:0000256" key="9">
    <source>
        <dbReference type="ARBA" id="ARBA00023136"/>
    </source>
</evidence>
<organism evidence="11 12">
    <name type="scientific">Paenalkalicoccus suaedae</name>
    <dbReference type="NCBI Taxonomy" id="2592382"/>
    <lineage>
        <taxon>Bacteria</taxon>
        <taxon>Bacillati</taxon>
        <taxon>Bacillota</taxon>
        <taxon>Bacilli</taxon>
        <taxon>Bacillales</taxon>
        <taxon>Bacillaceae</taxon>
        <taxon>Paenalkalicoccus</taxon>
    </lineage>
</organism>
<evidence type="ECO:0000256" key="3">
    <source>
        <dbReference type="ARBA" id="ARBA00022475"/>
    </source>
</evidence>
<evidence type="ECO:0000256" key="4">
    <source>
        <dbReference type="ARBA" id="ARBA00022538"/>
    </source>
</evidence>
<feature type="transmembrane region" description="Helical" evidence="10">
    <location>
        <begin position="72"/>
        <end position="97"/>
    </location>
</feature>
<comment type="subcellular location">
    <subcellularLocation>
        <location evidence="1">Cell membrane</location>
        <topology evidence="1">Multi-pass membrane protein</topology>
    </subcellularLocation>
</comment>
<keyword evidence="5 10" id="KW-0812">Transmembrane</keyword>
<keyword evidence="7 10" id="KW-1133">Transmembrane helix</keyword>
<proteinExistence type="predicted"/>
<feature type="transmembrane region" description="Helical" evidence="10">
    <location>
        <begin position="288"/>
        <end position="321"/>
    </location>
</feature>
<dbReference type="NCBIfam" id="TIGR00933">
    <property type="entry name" value="2a38"/>
    <property type="match status" value="1"/>
</dbReference>
<evidence type="ECO:0000256" key="7">
    <source>
        <dbReference type="ARBA" id="ARBA00022989"/>
    </source>
</evidence>
<dbReference type="Proteomes" id="UP000318138">
    <property type="component" value="Chromosome"/>
</dbReference>
<keyword evidence="3" id="KW-1003">Cell membrane</keyword>
<dbReference type="EMBL" id="CP041372">
    <property type="protein sequence ID" value="QKS73337.1"/>
    <property type="molecule type" value="Genomic_DNA"/>
</dbReference>
<dbReference type="GO" id="GO:0005886">
    <property type="term" value="C:plasma membrane"/>
    <property type="evidence" value="ECO:0007669"/>
    <property type="project" value="UniProtKB-SubCell"/>
</dbReference>
<keyword evidence="8" id="KW-0406">Ion transport</keyword>
<keyword evidence="4" id="KW-0633">Potassium transport</keyword>
<keyword evidence="6" id="KW-0630">Potassium</keyword>
<accession>A0A859FKK7</accession>
<dbReference type="InterPro" id="IPR003445">
    <property type="entry name" value="Cat_transpt"/>
</dbReference>
<feature type="transmembrane region" description="Helical" evidence="10">
    <location>
        <begin position="12"/>
        <end position="33"/>
    </location>
</feature>
<feature type="transmembrane region" description="Helical" evidence="10">
    <location>
        <begin position="402"/>
        <end position="422"/>
    </location>
</feature>
<evidence type="ECO:0000313" key="12">
    <source>
        <dbReference type="Proteomes" id="UP000318138"/>
    </source>
</evidence>
<dbReference type="AlphaFoldDB" id="A0A859FKK7"/>
<feature type="transmembrane region" description="Helical" evidence="10">
    <location>
        <begin position="222"/>
        <end position="243"/>
    </location>
</feature>
<feature type="transmembrane region" description="Helical" evidence="10">
    <location>
        <begin position="369"/>
        <end position="390"/>
    </location>
</feature>
<evidence type="ECO:0000256" key="8">
    <source>
        <dbReference type="ARBA" id="ARBA00023065"/>
    </source>
</evidence>
<evidence type="ECO:0000256" key="2">
    <source>
        <dbReference type="ARBA" id="ARBA00022448"/>
    </source>
</evidence>
<keyword evidence="12" id="KW-1185">Reference proteome</keyword>
<dbReference type="PANTHER" id="PTHR32024:SF1">
    <property type="entry name" value="KTR SYSTEM POTASSIUM UPTAKE PROTEIN B"/>
    <property type="match status" value="1"/>
</dbReference>
<evidence type="ECO:0000256" key="10">
    <source>
        <dbReference type="SAM" id="Phobius"/>
    </source>
</evidence>
<evidence type="ECO:0000256" key="6">
    <source>
        <dbReference type="ARBA" id="ARBA00022958"/>
    </source>
</evidence>
<sequence>MFARFDKLNPPQFLAVVFGLAILVGSVLLWLPIASTEPVRYIDALFTATSATTVTGLVVVDTGTVFTRFGQVVIMALIKLGGLGLMSFAVLIVLALGKRLGLRERLLIQQSFNQPSLGGIIRLVKVLLIFSFSMELFATFILALRWVPEYGLAEGLFQSLFHAISAFNNAGFSLWSDSLTRYIGDPVVNLIITILFITGGLGFTVVYDLVKTKHMKRLALHSKIMLVGTLAINVVAMLMFFLLERGNPATLGALTWGEQFWATYFQAVTPRTAGFNTLDFGAMEPATITFMLLLMFIGAGSASTGGGIKVTTFVVIVLAVVTYLRGARESVAFSRAIKADIVIRALAIVVISLSVVFVSIFVLSMVETAPYLTIVFEAFSAFGTVGLSMGITDSLTDTGKMVLMWLMFLGRLGPVSIAFALAKASHKNVRYPKEDVFTG</sequence>
<gene>
    <name evidence="11" type="ORF">FLK61_39260</name>
</gene>
<dbReference type="InterPro" id="IPR004772">
    <property type="entry name" value="TrkH"/>
</dbReference>
<feature type="transmembrane region" description="Helical" evidence="10">
    <location>
        <begin position="187"/>
        <end position="210"/>
    </location>
</feature>
<dbReference type="PANTHER" id="PTHR32024">
    <property type="entry name" value="TRK SYSTEM POTASSIUM UPTAKE PROTEIN TRKG-RELATED"/>
    <property type="match status" value="1"/>
</dbReference>
<keyword evidence="2" id="KW-0813">Transport</keyword>
<name>A0A859FKK7_9BACI</name>
<feature type="transmembrane region" description="Helical" evidence="10">
    <location>
        <begin position="117"/>
        <end position="144"/>
    </location>
</feature>
<evidence type="ECO:0000256" key="5">
    <source>
        <dbReference type="ARBA" id="ARBA00022692"/>
    </source>
</evidence>
<keyword evidence="9 10" id="KW-0472">Membrane</keyword>
<protein>
    <submittedName>
        <fullName evidence="11">Ktr system potassium transporter B</fullName>
    </submittedName>
</protein>
<reference evidence="12" key="1">
    <citation type="submission" date="2019-07" db="EMBL/GenBank/DDBJ databases">
        <title>Bacillus alkalisoli sp. nov. isolated from saline soil.</title>
        <authorList>
            <person name="Sun J.-Q."/>
            <person name="Xu L."/>
        </authorList>
    </citation>
    <scope>NUCLEOTIDE SEQUENCE [LARGE SCALE GENOMIC DNA]</scope>
    <source>
        <strain evidence="12">M4U3P1</strain>
    </source>
</reference>
<feature type="transmembrane region" description="Helical" evidence="10">
    <location>
        <begin position="341"/>
        <end position="363"/>
    </location>
</feature>